<gene>
    <name evidence="18" type="primary">LOC115476788</name>
</gene>
<dbReference type="InterPro" id="IPR000276">
    <property type="entry name" value="GPCR_Rhodpsn"/>
</dbReference>
<comment type="function">
    <text evidence="12">Orphan receptor; could be a chemoattractant receptor.</text>
</comment>
<dbReference type="Gene3D" id="1.20.1070.10">
    <property type="entry name" value="Rhodopsin 7-helix transmembrane proteins"/>
    <property type="match status" value="1"/>
</dbReference>
<keyword evidence="10 14" id="KW-0807">Transducer</keyword>
<dbReference type="InterPro" id="IPR017452">
    <property type="entry name" value="GPCR_Rhodpsn_7TM"/>
</dbReference>
<dbReference type="PRINTS" id="PR00237">
    <property type="entry name" value="GPCRRHODOPSN"/>
</dbReference>
<evidence type="ECO:0000259" key="16">
    <source>
        <dbReference type="PROSITE" id="PS50262"/>
    </source>
</evidence>
<dbReference type="AlphaFoldDB" id="A0A6P7YPN7"/>
<evidence type="ECO:0000256" key="10">
    <source>
        <dbReference type="ARBA" id="ARBA00023224"/>
    </source>
</evidence>
<dbReference type="GO" id="GO:0007204">
    <property type="term" value="P:positive regulation of cytosolic calcium ion concentration"/>
    <property type="evidence" value="ECO:0007669"/>
    <property type="project" value="TreeGrafter"/>
</dbReference>
<evidence type="ECO:0000256" key="14">
    <source>
        <dbReference type="RuleBase" id="RU000688"/>
    </source>
</evidence>
<accession>A0A6P7YPN7</accession>
<sequence>MHVVPEKIKLVNLLLAAFYYITFLFGIVANSLFLWVLGFKMKNTINTIWFFHLILANFIFVILMPFIGIYYLMFPDWIFGQLMCKLINFLISLCMFAAVFLLTIISIDRYLLVVHPLWSRCHRTTKCASIISAVTWVLALVFSAPYLAFRETHRDEQNKTICYNNYAFSNDWEDLNTQNLRKKVQWLMFVFRLLLGFLLPFVTISFCYLTIAFKMKMKNLTKSKKPFKVIITAIISFFLCWTPYHVFYGYSIYPDNYPELLNIFKAVSSYSACINSCFTPILYLFIGQNFKQVFRRSIMTFFESAFNENTDDMDQVHEYR</sequence>
<evidence type="ECO:0000256" key="13">
    <source>
        <dbReference type="ARBA" id="ARBA00039587"/>
    </source>
</evidence>
<dbReference type="Pfam" id="PF00001">
    <property type="entry name" value="7tm_1"/>
    <property type="match status" value="1"/>
</dbReference>
<evidence type="ECO:0000256" key="12">
    <source>
        <dbReference type="ARBA" id="ARBA00037161"/>
    </source>
</evidence>
<feature type="transmembrane region" description="Helical" evidence="15">
    <location>
        <begin position="267"/>
        <end position="286"/>
    </location>
</feature>
<dbReference type="GO" id="GO:0004875">
    <property type="term" value="F:complement receptor activity"/>
    <property type="evidence" value="ECO:0007669"/>
    <property type="project" value="TreeGrafter"/>
</dbReference>
<evidence type="ECO:0000313" key="18">
    <source>
        <dbReference type="RefSeq" id="XP_030069227.1"/>
    </source>
</evidence>
<dbReference type="SUPFAM" id="SSF81321">
    <property type="entry name" value="Family A G protein-coupled receptor-like"/>
    <property type="match status" value="1"/>
</dbReference>
<dbReference type="PANTHER" id="PTHR24225">
    <property type="entry name" value="CHEMOTACTIC RECEPTOR"/>
    <property type="match status" value="1"/>
</dbReference>
<keyword evidence="2" id="KW-1003">Cell membrane</keyword>
<dbReference type="InParanoid" id="A0A6P7YPN7"/>
<comment type="subcellular location">
    <subcellularLocation>
        <location evidence="1">Cell membrane</location>
        <topology evidence="1">Multi-pass membrane protein</topology>
    </subcellularLocation>
</comment>
<keyword evidence="6 15" id="KW-0472">Membrane</keyword>
<keyword evidence="4 15" id="KW-1133">Transmembrane helix</keyword>
<dbReference type="KEGG" id="muo:115476788"/>
<evidence type="ECO:0000256" key="11">
    <source>
        <dbReference type="ARBA" id="ARBA00025736"/>
    </source>
</evidence>
<organism evidence="17 18">
    <name type="scientific">Microcaecilia unicolor</name>
    <dbReference type="NCBI Taxonomy" id="1415580"/>
    <lineage>
        <taxon>Eukaryota</taxon>
        <taxon>Metazoa</taxon>
        <taxon>Chordata</taxon>
        <taxon>Craniata</taxon>
        <taxon>Vertebrata</taxon>
        <taxon>Euteleostomi</taxon>
        <taxon>Amphibia</taxon>
        <taxon>Gymnophiona</taxon>
        <taxon>Siphonopidae</taxon>
        <taxon>Microcaecilia</taxon>
    </lineage>
</organism>
<dbReference type="Proteomes" id="UP000515156">
    <property type="component" value="Chromosome 8"/>
</dbReference>
<comment type="similarity">
    <text evidence="11">Belongs to the chemokine-like receptor (CMKLR) family.</text>
</comment>
<reference evidence="18" key="1">
    <citation type="submission" date="2025-08" db="UniProtKB">
        <authorList>
            <consortium name="RefSeq"/>
        </authorList>
    </citation>
    <scope>IDENTIFICATION</scope>
</reference>
<evidence type="ECO:0000256" key="4">
    <source>
        <dbReference type="ARBA" id="ARBA00022989"/>
    </source>
</evidence>
<keyword evidence="7" id="KW-1015">Disulfide bond</keyword>
<dbReference type="PROSITE" id="PS50262">
    <property type="entry name" value="G_PROTEIN_RECEP_F1_2"/>
    <property type="match status" value="1"/>
</dbReference>
<evidence type="ECO:0000256" key="1">
    <source>
        <dbReference type="ARBA" id="ARBA00004651"/>
    </source>
</evidence>
<keyword evidence="9" id="KW-0325">Glycoprotein</keyword>
<keyword evidence="5 14" id="KW-0297">G-protein coupled receptor</keyword>
<dbReference type="PROSITE" id="PS00237">
    <property type="entry name" value="G_PROTEIN_RECEP_F1_1"/>
    <property type="match status" value="1"/>
</dbReference>
<feature type="transmembrane region" description="Helical" evidence="15">
    <location>
        <begin position="49"/>
        <end position="74"/>
    </location>
</feature>
<feature type="transmembrane region" description="Helical" evidence="15">
    <location>
        <begin position="186"/>
        <end position="209"/>
    </location>
</feature>
<dbReference type="FunFam" id="1.20.1070.10:FF:000034">
    <property type="entry name" value="G-protein coupled receptor 1"/>
    <property type="match status" value="1"/>
</dbReference>
<evidence type="ECO:0000256" key="5">
    <source>
        <dbReference type="ARBA" id="ARBA00023040"/>
    </source>
</evidence>
<evidence type="ECO:0000256" key="15">
    <source>
        <dbReference type="SAM" id="Phobius"/>
    </source>
</evidence>
<feature type="transmembrane region" description="Helical" evidence="15">
    <location>
        <begin position="86"/>
        <end position="107"/>
    </location>
</feature>
<evidence type="ECO:0000256" key="9">
    <source>
        <dbReference type="ARBA" id="ARBA00023180"/>
    </source>
</evidence>
<comment type="similarity">
    <text evidence="14">Belongs to the G-protein coupled receptor 1 family.</text>
</comment>
<keyword evidence="17" id="KW-1185">Reference proteome</keyword>
<evidence type="ECO:0000256" key="3">
    <source>
        <dbReference type="ARBA" id="ARBA00022692"/>
    </source>
</evidence>
<evidence type="ECO:0000256" key="8">
    <source>
        <dbReference type="ARBA" id="ARBA00023170"/>
    </source>
</evidence>
<evidence type="ECO:0000256" key="6">
    <source>
        <dbReference type="ARBA" id="ARBA00023136"/>
    </source>
</evidence>
<feature type="transmembrane region" description="Helical" evidence="15">
    <location>
        <begin position="17"/>
        <end position="37"/>
    </location>
</feature>
<feature type="transmembrane region" description="Helical" evidence="15">
    <location>
        <begin position="229"/>
        <end position="247"/>
    </location>
</feature>
<dbReference type="GO" id="GO:0004930">
    <property type="term" value="F:G protein-coupled receptor activity"/>
    <property type="evidence" value="ECO:0007669"/>
    <property type="project" value="UniProtKB-KW"/>
</dbReference>
<dbReference type="PRINTS" id="PR00526">
    <property type="entry name" value="FMETLEUPHER"/>
</dbReference>
<dbReference type="GO" id="GO:0006954">
    <property type="term" value="P:inflammatory response"/>
    <property type="evidence" value="ECO:0007669"/>
    <property type="project" value="TreeGrafter"/>
</dbReference>
<dbReference type="RefSeq" id="XP_030069227.1">
    <property type="nucleotide sequence ID" value="XM_030213367.1"/>
</dbReference>
<protein>
    <recommendedName>
        <fullName evidence="13">Probable G-protein coupled receptor 33</fullName>
    </recommendedName>
</protein>
<dbReference type="PANTHER" id="PTHR24225:SF5">
    <property type="entry name" value="G-PROTEIN COUPLED RECEPTOR 33-RELATED"/>
    <property type="match status" value="1"/>
</dbReference>
<proteinExistence type="inferred from homology"/>
<dbReference type="GO" id="GO:0007200">
    <property type="term" value="P:phospholipase C-activating G protein-coupled receptor signaling pathway"/>
    <property type="evidence" value="ECO:0007669"/>
    <property type="project" value="TreeGrafter"/>
</dbReference>
<dbReference type="GeneID" id="115476788"/>
<keyword evidence="8 14" id="KW-0675">Receptor</keyword>
<feature type="transmembrane region" description="Helical" evidence="15">
    <location>
        <begin position="128"/>
        <end position="149"/>
    </location>
</feature>
<evidence type="ECO:0000256" key="2">
    <source>
        <dbReference type="ARBA" id="ARBA00022475"/>
    </source>
</evidence>
<dbReference type="FunCoup" id="A0A6P7YPN7">
    <property type="interactions" value="308"/>
</dbReference>
<dbReference type="OrthoDB" id="6117944at2759"/>
<feature type="domain" description="G-protein coupled receptors family 1 profile" evidence="16">
    <location>
        <begin position="29"/>
        <end position="283"/>
    </location>
</feature>
<evidence type="ECO:0000256" key="7">
    <source>
        <dbReference type="ARBA" id="ARBA00023157"/>
    </source>
</evidence>
<evidence type="ECO:0000313" key="17">
    <source>
        <dbReference type="Proteomes" id="UP000515156"/>
    </source>
</evidence>
<keyword evidence="3 14" id="KW-0812">Transmembrane</keyword>
<name>A0A6P7YPN7_9AMPH</name>
<dbReference type="InterPro" id="IPR000826">
    <property type="entry name" value="Formyl_rcpt-rel"/>
</dbReference>
<dbReference type="GO" id="GO:0005886">
    <property type="term" value="C:plasma membrane"/>
    <property type="evidence" value="ECO:0007669"/>
    <property type="project" value="UniProtKB-SubCell"/>
</dbReference>